<comment type="caution">
    <text evidence="2">The sequence shown here is derived from an EMBL/GenBank/DDBJ whole genome shotgun (WGS) entry which is preliminary data.</text>
</comment>
<dbReference type="RefSeq" id="WP_345329176.1">
    <property type="nucleotide sequence ID" value="NZ_BAAAVH010000069.1"/>
</dbReference>
<feature type="compositionally biased region" description="Basic residues" evidence="1">
    <location>
        <begin position="51"/>
        <end position="60"/>
    </location>
</feature>
<dbReference type="Pfam" id="PF13561">
    <property type="entry name" value="adh_short_C2"/>
    <property type="match status" value="1"/>
</dbReference>
<name>A0ABW1F500_9ACTN</name>
<dbReference type="Proteomes" id="UP001596067">
    <property type="component" value="Unassembled WGS sequence"/>
</dbReference>
<gene>
    <name evidence="2" type="ORF">ACFP0N_24580</name>
</gene>
<accession>A0ABW1F500</accession>
<evidence type="ECO:0000313" key="2">
    <source>
        <dbReference type="EMBL" id="MFC5888144.1"/>
    </source>
</evidence>
<evidence type="ECO:0000313" key="3">
    <source>
        <dbReference type="Proteomes" id="UP001596067"/>
    </source>
</evidence>
<proteinExistence type="predicted"/>
<dbReference type="InterPro" id="IPR002347">
    <property type="entry name" value="SDR_fam"/>
</dbReference>
<sequence>MLALPAPGAARFHGGEDALAEKVVDAVEALGHPPCAAPWAWRRAPTPLPPRSRRRARATRPGRIADPREIGKAVAFLSSDASSFITGVELFADGGMAQV</sequence>
<dbReference type="Gene3D" id="3.40.50.720">
    <property type="entry name" value="NAD(P)-binding Rossmann-like Domain"/>
    <property type="match status" value="1"/>
</dbReference>
<evidence type="ECO:0000256" key="1">
    <source>
        <dbReference type="SAM" id="MobiDB-lite"/>
    </source>
</evidence>
<dbReference type="EMBL" id="JBHSOD010000035">
    <property type="protein sequence ID" value="MFC5888144.1"/>
    <property type="molecule type" value="Genomic_DNA"/>
</dbReference>
<dbReference type="InterPro" id="IPR036291">
    <property type="entry name" value="NAD(P)-bd_dom_sf"/>
</dbReference>
<dbReference type="SUPFAM" id="SSF51735">
    <property type="entry name" value="NAD(P)-binding Rossmann-fold domains"/>
    <property type="match status" value="1"/>
</dbReference>
<keyword evidence="3" id="KW-1185">Reference proteome</keyword>
<feature type="region of interest" description="Disordered" evidence="1">
    <location>
        <begin position="41"/>
        <end position="63"/>
    </location>
</feature>
<organism evidence="2 3">
    <name type="scientific">Kitasatospora aburaviensis</name>
    <dbReference type="NCBI Taxonomy" id="67265"/>
    <lineage>
        <taxon>Bacteria</taxon>
        <taxon>Bacillati</taxon>
        <taxon>Actinomycetota</taxon>
        <taxon>Actinomycetes</taxon>
        <taxon>Kitasatosporales</taxon>
        <taxon>Streptomycetaceae</taxon>
        <taxon>Kitasatospora</taxon>
    </lineage>
</organism>
<protein>
    <submittedName>
        <fullName evidence="2">SDR family oxidoreductase</fullName>
    </submittedName>
</protein>
<reference evidence="3" key="1">
    <citation type="journal article" date="2019" name="Int. J. Syst. Evol. Microbiol.">
        <title>The Global Catalogue of Microorganisms (GCM) 10K type strain sequencing project: providing services to taxonomists for standard genome sequencing and annotation.</title>
        <authorList>
            <consortium name="The Broad Institute Genomics Platform"/>
            <consortium name="The Broad Institute Genome Sequencing Center for Infectious Disease"/>
            <person name="Wu L."/>
            <person name="Ma J."/>
        </authorList>
    </citation>
    <scope>NUCLEOTIDE SEQUENCE [LARGE SCALE GENOMIC DNA]</scope>
    <source>
        <strain evidence="3">CGMCC 4.1469</strain>
    </source>
</reference>